<reference evidence="1" key="1">
    <citation type="journal article" date="2021" name="Sci. Adv.">
        <title>The American lobster genome reveals insights on longevity, neural, and immune adaptations.</title>
        <authorList>
            <person name="Polinski J.M."/>
            <person name="Zimin A.V."/>
            <person name="Clark K.F."/>
            <person name="Kohn A.B."/>
            <person name="Sadowski N."/>
            <person name="Timp W."/>
            <person name="Ptitsyn A."/>
            <person name="Khanna P."/>
            <person name="Romanova D.Y."/>
            <person name="Williams P."/>
            <person name="Greenwood S.J."/>
            <person name="Moroz L.L."/>
            <person name="Walt D.R."/>
            <person name="Bodnar A.G."/>
        </authorList>
    </citation>
    <scope>NUCLEOTIDE SEQUENCE</scope>
    <source>
        <strain evidence="1">GMGI-L3</strain>
    </source>
</reference>
<evidence type="ECO:0000313" key="2">
    <source>
        <dbReference type="Proteomes" id="UP000747542"/>
    </source>
</evidence>
<comment type="caution">
    <text evidence="1">The sequence shown here is derived from an EMBL/GenBank/DDBJ whole genome shotgun (WGS) entry which is preliminary data.</text>
</comment>
<name>A0A8J5JYU5_HOMAM</name>
<sequence>MIPHATNLTVRASILTLPYEVDDVVNFCESPISSQCGQIKAQGLSATYRHHSPRFVIMFLSDASSLLHCIADDHHLASKCHVLILSVISEARYMGVRWTWV</sequence>
<gene>
    <name evidence="1" type="ORF">Hamer_G019878</name>
</gene>
<organism evidence="1 2">
    <name type="scientific">Homarus americanus</name>
    <name type="common">American lobster</name>
    <dbReference type="NCBI Taxonomy" id="6706"/>
    <lineage>
        <taxon>Eukaryota</taxon>
        <taxon>Metazoa</taxon>
        <taxon>Ecdysozoa</taxon>
        <taxon>Arthropoda</taxon>
        <taxon>Crustacea</taxon>
        <taxon>Multicrustacea</taxon>
        <taxon>Malacostraca</taxon>
        <taxon>Eumalacostraca</taxon>
        <taxon>Eucarida</taxon>
        <taxon>Decapoda</taxon>
        <taxon>Pleocyemata</taxon>
        <taxon>Astacidea</taxon>
        <taxon>Nephropoidea</taxon>
        <taxon>Nephropidae</taxon>
        <taxon>Homarus</taxon>
    </lineage>
</organism>
<keyword evidence="2" id="KW-1185">Reference proteome</keyword>
<dbReference type="EMBL" id="JAHLQT010022770">
    <property type="protein sequence ID" value="KAG7166096.1"/>
    <property type="molecule type" value="Genomic_DNA"/>
</dbReference>
<protein>
    <submittedName>
        <fullName evidence="1">Uncharacterized protein</fullName>
    </submittedName>
</protein>
<dbReference type="Proteomes" id="UP000747542">
    <property type="component" value="Unassembled WGS sequence"/>
</dbReference>
<accession>A0A8J5JYU5</accession>
<evidence type="ECO:0000313" key="1">
    <source>
        <dbReference type="EMBL" id="KAG7166096.1"/>
    </source>
</evidence>
<dbReference type="AlphaFoldDB" id="A0A8J5JYU5"/>
<proteinExistence type="predicted"/>